<evidence type="ECO:0000256" key="1">
    <source>
        <dbReference type="SAM" id="MobiDB-lite"/>
    </source>
</evidence>
<reference evidence="2 3" key="1">
    <citation type="submission" date="2013-10" db="EMBL/GenBank/DDBJ databases">
        <title>Salinisphaera halophila YIM 95161 Genome Sequencing.</title>
        <authorList>
            <person name="Lai Q."/>
            <person name="Li C."/>
            <person name="Shao Z."/>
        </authorList>
    </citation>
    <scope>NUCLEOTIDE SEQUENCE [LARGE SCALE GENOMIC DNA]</scope>
    <source>
        <strain evidence="2 3">YIM 95161</strain>
    </source>
</reference>
<comment type="caution">
    <text evidence="2">The sequence shown here is derived from an EMBL/GenBank/DDBJ whole genome shotgun (WGS) entry which is preliminary data.</text>
</comment>
<accession>A0A423PHV6</accession>
<dbReference type="AlphaFoldDB" id="A0A423PHV6"/>
<dbReference type="PROSITE" id="PS51257">
    <property type="entry name" value="PROKAR_LIPOPROTEIN"/>
    <property type="match status" value="1"/>
</dbReference>
<feature type="region of interest" description="Disordered" evidence="1">
    <location>
        <begin position="69"/>
        <end position="92"/>
    </location>
</feature>
<dbReference type="EMBL" id="AYKF01000120">
    <property type="protein sequence ID" value="ROO25177.1"/>
    <property type="molecule type" value="Genomic_DNA"/>
</dbReference>
<name>A0A423PHV6_9GAMM</name>
<protein>
    <recommendedName>
        <fullName evidence="4">Lipoprotein</fullName>
    </recommendedName>
</protein>
<dbReference type="Proteomes" id="UP000285123">
    <property type="component" value="Unassembled WGS sequence"/>
</dbReference>
<evidence type="ECO:0000313" key="2">
    <source>
        <dbReference type="EMBL" id="ROO25177.1"/>
    </source>
</evidence>
<evidence type="ECO:0000313" key="3">
    <source>
        <dbReference type="Proteomes" id="UP000285123"/>
    </source>
</evidence>
<feature type="compositionally biased region" description="Low complexity" evidence="1">
    <location>
        <begin position="69"/>
        <end position="89"/>
    </location>
</feature>
<proteinExistence type="predicted"/>
<sequence length="325" mass="34161">MVDHFVKHLCSLGMTVAAATLLTGCAFSPNSADEQAELADSDAAFGYEQSNWDRPFWQRWVDDARAQGRAEGQQAAARAEAPAASSVAVNDDDSGLRPKVGVYIQGADPDSLAAYSLTNALAARAREKGLTLIKPGELDDAVGGSDACAAETPVGCPQLLSIFPGIRGLLVITPETGGSGRMNVETRMRDTDFGIEYDSVSTALNIGPDDIGGSGSDIAVWSERILDMAADRIAIAPWFTHSFALEGDDMYISAGREAGLATGDVLAAHGEGSVVRSPSGRVVAWEPGPAVGRVRVKQFLGPNIAIVEQVSGQRPNPSHRLTLVK</sequence>
<evidence type="ECO:0008006" key="4">
    <source>
        <dbReference type="Google" id="ProtNLM"/>
    </source>
</evidence>
<gene>
    <name evidence="2" type="ORF">SAHL_14840</name>
</gene>
<organism evidence="2 3">
    <name type="scientific">Salinisphaera orenii YIM 95161</name>
    <dbReference type="NCBI Taxonomy" id="1051139"/>
    <lineage>
        <taxon>Bacteria</taxon>
        <taxon>Pseudomonadati</taxon>
        <taxon>Pseudomonadota</taxon>
        <taxon>Gammaproteobacteria</taxon>
        <taxon>Salinisphaerales</taxon>
        <taxon>Salinisphaeraceae</taxon>
        <taxon>Salinisphaera</taxon>
    </lineage>
</organism>